<proteinExistence type="predicted"/>
<dbReference type="OrthoDB" id="5419162at2759"/>
<name>A0A6A6T886_9PLEO</name>
<feature type="region of interest" description="Disordered" evidence="1">
    <location>
        <begin position="1"/>
        <end position="75"/>
    </location>
</feature>
<keyword evidence="3" id="KW-1185">Reference proteome</keyword>
<gene>
    <name evidence="2" type="ORF">K491DRAFT_692360</name>
</gene>
<dbReference type="AlphaFoldDB" id="A0A6A6T886"/>
<evidence type="ECO:0000313" key="3">
    <source>
        <dbReference type="Proteomes" id="UP000799324"/>
    </source>
</evidence>
<dbReference type="EMBL" id="MU004341">
    <property type="protein sequence ID" value="KAF2656000.1"/>
    <property type="molecule type" value="Genomic_DNA"/>
</dbReference>
<dbReference type="Proteomes" id="UP000799324">
    <property type="component" value="Unassembled WGS sequence"/>
</dbReference>
<dbReference type="Pfam" id="PF10346">
    <property type="entry name" value="Con-6"/>
    <property type="match status" value="1"/>
</dbReference>
<dbReference type="InterPro" id="IPR018824">
    <property type="entry name" value="Conidiation-specific_6"/>
</dbReference>
<reference evidence="2" key="1">
    <citation type="journal article" date="2020" name="Stud. Mycol.">
        <title>101 Dothideomycetes genomes: a test case for predicting lifestyles and emergence of pathogens.</title>
        <authorList>
            <person name="Haridas S."/>
            <person name="Albert R."/>
            <person name="Binder M."/>
            <person name="Bloem J."/>
            <person name="Labutti K."/>
            <person name="Salamov A."/>
            <person name="Andreopoulos B."/>
            <person name="Baker S."/>
            <person name="Barry K."/>
            <person name="Bills G."/>
            <person name="Bluhm B."/>
            <person name="Cannon C."/>
            <person name="Castanera R."/>
            <person name="Culley D."/>
            <person name="Daum C."/>
            <person name="Ezra D."/>
            <person name="Gonzalez J."/>
            <person name="Henrissat B."/>
            <person name="Kuo A."/>
            <person name="Liang C."/>
            <person name="Lipzen A."/>
            <person name="Lutzoni F."/>
            <person name="Magnuson J."/>
            <person name="Mondo S."/>
            <person name="Nolan M."/>
            <person name="Ohm R."/>
            <person name="Pangilinan J."/>
            <person name="Park H.-J."/>
            <person name="Ramirez L."/>
            <person name="Alfaro M."/>
            <person name="Sun H."/>
            <person name="Tritt A."/>
            <person name="Yoshinaga Y."/>
            <person name="Zwiers L.-H."/>
            <person name="Turgeon B."/>
            <person name="Goodwin S."/>
            <person name="Spatafora J."/>
            <person name="Crous P."/>
            <person name="Grigoriev I."/>
        </authorList>
    </citation>
    <scope>NUCLEOTIDE SEQUENCE</scope>
    <source>
        <strain evidence="2">CBS 122681</strain>
    </source>
</reference>
<feature type="compositionally biased region" description="Polar residues" evidence="1">
    <location>
        <begin position="18"/>
        <end position="46"/>
    </location>
</feature>
<evidence type="ECO:0008006" key="4">
    <source>
        <dbReference type="Google" id="ProtNLM"/>
    </source>
</evidence>
<feature type="compositionally biased region" description="Basic and acidic residues" evidence="1">
    <location>
        <begin position="48"/>
        <end position="62"/>
    </location>
</feature>
<evidence type="ECO:0000313" key="2">
    <source>
        <dbReference type="EMBL" id="KAF2656000.1"/>
    </source>
</evidence>
<organism evidence="2 3">
    <name type="scientific">Lophiostoma macrostomum CBS 122681</name>
    <dbReference type="NCBI Taxonomy" id="1314788"/>
    <lineage>
        <taxon>Eukaryota</taxon>
        <taxon>Fungi</taxon>
        <taxon>Dikarya</taxon>
        <taxon>Ascomycota</taxon>
        <taxon>Pezizomycotina</taxon>
        <taxon>Dothideomycetes</taxon>
        <taxon>Pleosporomycetidae</taxon>
        <taxon>Pleosporales</taxon>
        <taxon>Lophiostomataceae</taxon>
        <taxon>Lophiostoma</taxon>
    </lineage>
</organism>
<evidence type="ECO:0000256" key="1">
    <source>
        <dbReference type="SAM" id="MobiDB-lite"/>
    </source>
</evidence>
<protein>
    <recommendedName>
        <fullName evidence="4">Conidiation protein 6</fullName>
    </recommendedName>
</protein>
<sequence length="75" mass="7886">MSGVSGSGHQDKLAGLTQEDQNINQTAEDISHSAQGHKANLSNPNTSEKSKEASKEALKELGGEEAFYGKQGKGE</sequence>
<accession>A0A6A6T886</accession>